<gene>
    <name evidence="1" type="ORF">ABR82_05515</name>
</gene>
<organism evidence="1 2">
    <name type="scientific">Verrucomicrobia subdivision 6 bacterium BACL9 MAG-120507-bin52</name>
    <dbReference type="NCBI Taxonomy" id="1655590"/>
    <lineage>
        <taxon>Bacteria</taxon>
        <taxon>Pseudomonadati</taxon>
        <taxon>Verrucomicrobiota</taxon>
        <taxon>Verrucomicrobiia</taxon>
        <taxon>Verrucomicrobiales</taxon>
        <taxon>Verrucomicrobia subdivision 6</taxon>
    </lineage>
</organism>
<evidence type="ECO:0000313" key="1">
    <source>
        <dbReference type="EMBL" id="KRO61980.1"/>
    </source>
</evidence>
<dbReference type="Proteomes" id="UP000051269">
    <property type="component" value="Unassembled WGS sequence"/>
</dbReference>
<reference evidence="1 2" key="1">
    <citation type="submission" date="2015-10" db="EMBL/GenBank/DDBJ databases">
        <title>Metagenome-Assembled Genomes uncover a global brackish microbiome.</title>
        <authorList>
            <person name="Hugerth L.W."/>
            <person name="Larsson J."/>
            <person name="Alneberg J."/>
            <person name="Lindh M.V."/>
            <person name="Legrand C."/>
            <person name="Pinhassi J."/>
            <person name="Andersson A.F."/>
        </authorList>
    </citation>
    <scope>NUCLEOTIDE SEQUENCE [LARGE SCALE GENOMIC DNA]</scope>
    <source>
        <strain evidence="1">BACL18 MAG-120507-bin52</strain>
    </source>
</reference>
<comment type="caution">
    <text evidence="1">The sequence shown here is derived from an EMBL/GenBank/DDBJ whole genome shotgun (WGS) entry which is preliminary data.</text>
</comment>
<name>A0A0R2RHC9_9BACT</name>
<sequence length="59" mass="6582">MSWREKGKGFLWEEVEGNRWKVTGEREQVEGGRIAGSCRAEGAPFHLPPFPCPLLLALG</sequence>
<dbReference type="AlphaFoldDB" id="A0A0R2RHC9"/>
<proteinExistence type="predicted"/>
<dbReference type="EMBL" id="LIBO01000161">
    <property type="protein sequence ID" value="KRO61980.1"/>
    <property type="molecule type" value="Genomic_DNA"/>
</dbReference>
<protein>
    <submittedName>
        <fullName evidence="1">Uncharacterized protein</fullName>
    </submittedName>
</protein>
<accession>A0A0R2RHC9</accession>
<evidence type="ECO:0000313" key="2">
    <source>
        <dbReference type="Proteomes" id="UP000051269"/>
    </source>
</evidence>